<dbReference type="GO" id="GO:0009055">
    <property type="term" value="F:electron transfer activity"/>
    <property type="evidence" value="ECO:0007669"/>
    <property type="project" value="InterPro"/>
</dbReference>
<dbReference type="SMART" id="SM00089">
    <property type="entry name" value="PKD"/>
    <property type="match status" value="1"/>
</dbReference>
<dbReference type="InterPro" id="IPR011042">
    <property type="entry name" value="6-blade_b-propeller_TolB-like"/>
</dbReference>
<evidence type="ECO:0000256" key="1">
    <source>
        <dbReference type="ARBA" id="ARBA00022448"/>
    </source>
</evidence>
<evidence type="ECO:0000256" key="4">
    <source>
        <dbReference type="ARBA" id="ARBA00022982"/>
    </source>
</evidence>
<proteinExistence type="predicted"/>
<evidence type="ECO:0000256" key="2">
    <source>
        <dbReference type="ARBA" id="ARBA00022617"/>
    </source>
</evidence>
<feature type="domain" description="PKD" evidence="6">
    <location>
        <begin position="401"/>
        <end position="453"/>
    </location>
</feature>
<evidence type="ECO:0000256" key="5">
    <source>
        <dbReference type="ARBA" id="ARBA00023004"/>
    </source>
</evidence>
<dbReference type="EMBL" id="LAZR01005631">
    <property type="protein sequence ID" value="KKM98351.1"/>
    <property type="molecule type" value="Genomic_DNA"/>
</dbReference>
<dbReference type="AlphaFoldDB" id="A0A0F9MGC3"/>
<evidence type="ECO:0000313" key="8">
    <source>
        <dbReference type="EMBL" id="KKM98351.1"/>
    </source>
</evidence>
<protein>
    <recommendedName>
        <fullName evidence="9">PKD domain-containing protein</fullName>
    </recommendedName>
</protein>
<name>A0A0F9MGC3_9ZZZZ</name>
<dbReference type="PANTHER" id="PTHR19328:SF75">
    <property type="entry name" value="ALDOSE SUGAR DEHYDROGENASE YLII"/>
    <property type="match status" value="1"/>
</dbReference>
<dbReference type="GO" id="GO:0020037">
    <property type="term" value="F:heme binding"/>
    <property type="evidence" value="ECO:0007669"/>
    <property type="project" value="InterPro"/>
</dbReference>
<dbReference type="InterPro" id="IPR011041">
    <property type="entry name" value="Quinoprot_gluc/sorb_DH_b-prop"/>
</dbReference>
<dbReference type="InterPro" id="IPR036909">
    <property type="entry name" value="Cyt_c-like_dom_sf"/>
</dbReference>
<dbReference type="Gene3D" id="2.60.40.10">
    <property type="entry name" value="Immunoglobulins"/>
    <property type="match status" value="1"/>
</dbReference>
<dbReference type="InterPro" id="IPR002324">
    <property type="entry name" value="Cyt_c_ID"/>
</dbReference>
<gene>
    <name evidence="8" type="ORF">LCGC14_1158850</name>
</gene>
<dbReference type="Pfam" id="PF07995">
    <property type="entry name" value="GSDH"/>
    <property type="match status" value="1"/>
</dbReference>
<feature type="non-terminal residue" evidence="8">
    <location>
        <position position="1"/>
    </location>
</feature>
<dbReference type="InterPro" id="IPR012938">
    <property type="entry name" value="Glc/Sorbosone_DH"/>
</dbReference>
<dbReference type="PROSITE" id="PS50093">
    <property type="entry name" value="PKD"/>
    <property type="match status" value="1"/>
</dbReference>
<evidence type="ECO:0000256" key="3">
    <source>
        <dbReference type="ARBA" id="ARBA00022723"/>
    </source>
</evidence>
<evidence type="ECO:0000259" key="7">
    <source>
        <dbReference type="PROSITE" id="PS51007"/>
    </source>
</evidence>
<dbReference type="Gene3D" id="1.10.760.10">
    <property type="entry name" value="Cytochrome c-like domain"/>
    <property type="match status" value="1"/>
</dbReference>
<dbReference type="InterPro" id="IPR009056">
    <property type="entry name" value="Cyt_c-like_dom"/>
</dbReference>
<dbReference type="InterPro" id="IPR022409">
    <property type="entry name" value="PKD/Chitinase_dom"/>
</dbReference>
<keyword evidence="3" id="KW-0479">Metal-binding</keyword>
<dbReference type="Gene3D" id="2.120.10.30">
    <property type="entry name" value="TolB, C-terminal domain"/>
    <property type="match status" value="1"/>
</dbReference>
<dbReference type="SUPFAM" id="SSF50952">
    <property type="entry name" value="Soluble quinoprotein glucose dehydrogenase"/>
    <property type="match status" value="1"/>
</dbReference>
<keyword evidence="4" id="KW-0249">Electron transport</keyword>
<reference evidence="8" key="1">
    <citation type="journal article" date="2015" name="Nature">
        <title>Complex archaea that bridge the gap between prokaryotes and eukaryotes.</title>
        <authorList>
            <person name="Spang A."/>
            <person name="Saw J.H."/>
            <person name="Jorgensen S.L."/>
            <person name="Zaremba-Niedzwiedzka K."/>
            <person name="Martijn J."/>
            <person name="Lind A.E."/>
            <person name="van Eijk R."/>
            <person name="Schleper C."/>
            <person name="Guy L."/>
            <person name="Ettema T.J."/>
        </authorList>
    </citation>
    <scope>NUCLEOTIDE SEQUENCE</scope>
</reference>
<dbReference type="CDD" id="cd00146">
    <property type="entry name" value="PKD"/>
    <property type="match status" value="1"/>
</dbReference>
<evidence type="ECO:0008006" key="9">
    <source>
        <dbReference type="Google" id="ProtNLM"/>
    </source>
</evidence>
<keyword evidence="5" id="KW-0408">Iron</keyword>
<feature type="domain" description="Cytochrome c" evidence="7">
    <location>
        <begin position="522"/>
        <end position="607"/>
    </location>
</feature>
<sequence length="795" mass="86642">NHWIYLYYAPSGDESVNRLSRFTFKDGVFDKASEQVILDVASQREICCHTGGSIAFGPDNLLYLSTGDNSTPFNEKEVTYVSNGYAPLNDIPGHKQYDARRSSGNTNDLRGKILRIKVKEDGSYDIPEGNLFAAGTEKTRPEIYTMGHRNPYRISVDPKKGYLYWGEVGPDAREDSLATRGPRGYDEMNQAREAGNYGWPLFIGDNKPYVDYDYTNGESGTAFNPEKPINDSKNNTGLTELPPAQPAFAFYPYGESSEFPQLGSGGRNAMAGPTYYSDLYPNGGQIPDYYDGKVIIYDWMRGWMKAVTLFDDGSFNKMEPFASDIELNNLIDMELSDDGRIYLLEYGSGWFSKNENSALSYIEYNGGNRPPLIDNMIVDKTSGKLPLSVTAKIEAKDREDDALTYVWDLGNGETKETKEPEVSYTYENAGDYAVSVTVKDDKGETAKSETIPVIAGNSRPEVAINMNGGNTSFFLQGVPITYSVSATDADGDAIDPSNLFVSVDYLESYDQQNQSLGHQQVSAAITGKALTQGMDCKTCHKEAEASIGPNYLDVAKKYAGEADGKSYLQKKIVSGGGGVWGEVVMPAHPNVTQDETRQIVEYIMALADNSAKEKSLPASGTIQPNPKQGDNVMVLTASYTDNGAEGTIPLTGVKSVALQGSTVTFSDKTKTDGFTAMEFNGQNLLVIPKEKGWFALENIDLTGVESATLTAGWQEAPQTALDFEMYLNSPDGKLLGKGSMAKPKAGAPGGTIAISLENDSAIKADEIYFVYKPKDGVERGAGPVALTNVRFDSKS</sequence>
<dbReference type="SUPFAM" id="SSF49299">
    <property type="entry name" value="PKD domain"/>
    <property type="match status" value="1"/>
</dbReference>
<dbReference type="InterPro" id="IPR000601">
    <property type="entry name" value="PKD_dom"/>
</dbReference>
<evidence type="ECO:0000259" key="6">
    <source>
        <dbReference type="PROSITE" id="PS50093"/>
    </source>
</evidence>
<dbReference type="Pfam" id="PF00801">
    <property type="entry name" value="PKD"/>
    <property type="match status" value="1"/>
</dbReference>
<organism evidence="8">
    <name type="scientific">marine sediment metagenome</name>
    <dbReference type="NCBI Taxonomy" id="412755"/>
    <lineage>
        <taxon>unclassified sequences</taxon>
        <taxon>metagenomes</taxon>
        <taxon>ecological metagenomes</taxon>
    </lineage>
</organism>
<comment type="caution">
    <text evidence="8">The sequence shown here is derived from an EMBL/GenBank/DDBJ whole genome shotgun (WGS) entry which is preliminary data.</text>
</comment>
<dbReference type="GO" id="GO:0005506">
    <property type="term" value="F:iron ion binding"/>
    <property type="evidence" value="ECO:0007669"/>
    <property type="project" value="InterPro"/>
</dbReference>
<dbReference type="PROSITE" id="PS51007">
    <property type="entry name" value="CYTC"/>
    <property type="match status" value="1"/>
</dbReference>
<dbReference type="InterPro" id="IPR035986">
    <property type="entry name" value="PKD_dom_sf"/>
</dbReference>
<accession>A0A0F9MGC3</accession>
<dbReference type="Pfam" id="PF00034">
    <property type="entry name" value="Cytochrom_C"/>
    <property type="match status" value="1"/>
</dbReference>
<keyword evidence="2" id="KW-0349">Heme</keyword>
<dbReference type="InterPro" id="IPR013783">
    <property type="entry name" value="Ig-like_fold"/>
</dbReference>
<dbReference type="PRINTS" id="PR00606">
    <property type="entry name" value="CYTCHROMECID"/>
</dbReference>
<dbReference type="PANTHER" id="PTHR19328">
    <property type="entry name" value="HEDGEHOG-INTERACTING PROTEIN"/>
    <property type="match status" value="1"/>
</dbReference>
<keyword evidence="1" id="KW-0813">Transport</keyword>
<dbReference type="SUPFAM" id="SSF46626">
    <property type="entry name" value="Cytochrome c"/>
    <property type="match status" value="1"/>
</dbReference>